<accession>A0AAD9JPL9</accession>
<keyword evidence="1" id="KW-0732">Signal</keyword>
<protein>
    <submittedName>
        <fullName evidence="2">Uncharacterized protein</fullName>
    </submittedName>
</protein>
<dbReference type="EMBL" id="JAODUP010000202">
    <property type="protein sequence ID" value="KAK2156946.1"/>
    <property type="molecule type" value="Genomic_DNA"/>
</dbReference>
<feature type="signal peptide" evidence="1">
    <location>
        <begin position="1"/>
        <end position="21"/>
    </location>
</feature>
<proteinExistence type="predicted"/>
<reference evidence="2" key="1">
    <citation type="journal article" date="2023" name="Mol. Biol. Evol.">
        <title>Third-Generation Sequencing Reveals the Adaptive Role of the Epigenome in Three Deep-Sea Polychaetes.</title>
        <authorList>
            <person name="Perez M."/>
            <person name="Aroh O."/>
            <person name="Sun Y."/>
            <person name="Lan Y."/>
            <person name="Juniper S.K."/>
            <person name="Young C.R."/>
            <person name="Angers B."/>
            <person name="Qian P.Y."/>
        </authorList>
    </citation>
    <scope>NUCLEOTIDE SEQUENCE</scope>
    <source>
        <strain evidence="2">P08H-3</strain>
    </source>
</reference>
<keyword evidence="3" id="KW-1185">Reference proteome</keyword>
<feature type="chain" id="PRO_5042058056" evidence="1">
    <location>
        <begin position="22"/>
        <end position="594"/>
    </location>
</feature>
<evidence type="ECO:0000256" key="1">
    <source>
        <dbReference type="SAM" id="SignalP"/>
    </source>
</evidence>
<sequence length="594" mass="67794">MALIKVFAGGVLLLLVVYCHAKSVEDNTQNEHVMDRELLMSLDAQQALLDEIGVGGLKKIKDAVPLYREDLPNDYIAYWEVEYDTQYITVSSGSETGDYDVLVNGLIPSPTSLLREMASTRRRKCFRFYVLTSGGEMMCTDTDGKIVATTLPEKLIIQRFQNETDEPIDVDMIHNYIKSKAEEQALEWKIHTKRVRKHQMDEDEDEDERSLIRERLSQMSGNSTSDSLIHRFATDGDGTFRANFIVPGSPLSVVIGKLDVLKEIRIRYIPTGPEAYKVIPDLAVHTKLCQVVKTCKTANENYALMSNDAIELDAGLATLELDKSTKKVFKGEEFFFALDIVRISGSITSRYFAVKYRPSRQKRSSYSSWSYWSIPSENYFPDYNQFEMNDCAIGCGPVAWSMVFGYYDRRSHYSSAFTGSENLYRSGSDGTKGSSSEIAPKKNDNKMRAYIKKQNDILGTFCLLSQGATLHFSMDKVEDFFKARQTSGSPRLQEKSHWLTWAGIYSDSVEKWTKNKVKQGWPVIVGWRAGSYLKWHYPVATRVRTRTKTYKSCFWWSCRTKTTTQNMMYLHMGWGGSSNGWKNLEAYYGIVAVY</sequence>
<comment type="caution">
    <text evidence="2">The sequence shown here is derived from an EMBL/GenBank/DDBJ whole genome shotgun (WGS) entry which is preliminary data.</text>
</comment>
<gene>
    <name evidence="2" type="ORF">LSH36_202g12058</name>
</gene>
<evidence type="ECO:0000313" key="3">
    <source>
        <dbReference type="Proteomes" id="UP001208570"/>
    </source>
</evidence>
<name>A0AAD9JPL9_9ANNE</name>
<dbReference type="Proteomes" id="UP001208570">
    <property type="component" value="Unassembled WGS sequence"/>
</dbReference>
<dbReference type="AlphaFoldDB" id="A0AAD9JPL9"/>
<evidence type="ECO:0000313" key="2">
    <source>
        <dbReference type="EMBL" id="KAK2156946.1"/>
    </source>
</evidence>
<organism evidence="2 3">
    <name type="scientific">Paralvinella palmiformis</name>
    <dbReference type="NCBI Taxonomy" id="53620"/>
    <lineage>
        <taxon>Eukaryota</taxon>
        <taxon>Metazoa</taxon>
        <taxon>Spiralia</taxon>
        <taxon>Lophotrochozoa</taxon>
        <taxon>Annelida</taxon>
        <taxon>Polychaeta</taxon>
        <taxon>Sedentaria</taxon>
        <taxon>Canalipalpata</taxon>
        <taxon>Terebellida</taxon>
        <taxon>Terebelliformia</taxon>
        <taxon>Alvinellidae</taxon>
        <taxon>Paralvinella</taxon>
    </lineage>
</organism>